<dbReference type="AlphaFoldDB" id="A0A919DYT6"/>
<name>A0A919DYT6_9ACTN</name>
<dbReference type="RefSeq" id="WP_190203645.1">
    <property type="nucleotide sequence ID" value="NZ_BNBI01000003.1"/>
</dbReference>
<sequence>MSNITYPCPNPSETTRRRGEPGEAGPVRDEVQVGFLQFAPQVRSEKENVEFIRSAVRGVTEALVVLPEFFLGSYRAHSRVFSGQGELARQLGPLLAASAEQGISFVGSLPVRSAGNSFNRAVVIESGRVFPVHDKTRLFGAELDVFSRGRASHRIVDIAGLPSTVQICLDIVDPEPARSAAAAGADLVLSPSTVSVEFLRIIHQARALENQVVSVFCNRHGAEEDGTIYLGRSAVFFPDGTEVSAPSDEDALEIRTVRAEQFDRWKAVRRNVLGIRPAGSATGHPA</sequence>
<evidence type="ECO:0000259" key="3">
    <source>
        <dbReference type="PROSITE" id="PS50263"/>
    </source>
</evidence>
<accession>A0A919DYT6</accession>
<evidence type="ECO:0000313" key="4">
    <source>
        <dbReference type="EMBL" id="GHE94704.1"/>
    </source>
</evidence>
<evidence type="ECO:0000256" key="1">
    <source>
        <dbReference type="ARBA" id="ARBA00022801"/>
    </source>
</evidence>
<feature type="domain" description="CN hydrolase" evidence="3">
    <location>
        <begin position="31"/>
        <end position="264"/>
    </location>
</feature>
<evidence type="ECO:0000313" key="5">
    <source>
        <dbReference type="Proteomes" id="UP000630718"/>
    </source>
</evidence>
<dbReference type="Proteomes" id="UP000630718">
    <property type="component" value="Unassembled WGS sequence"/>
</dbReference>
<gene>
    <name evidence="4" type="ORF">GCM10018772_18460</name>
</gene>
<dbReference type="InterPro" id="IPR036526">
    <property type="entry name" value="C-N_Hydrolase_sf"/>
</dbReference>
<dbReference type="Gene3D" id="3.60.110.10">
    <property type="entry name" value="Carbon-nitrogen hydrolase"/>
    <property type="match status" value="1"/>
</dbReference>
<reference evidence="4" key="1">
    <citation type="journal article" date="2014" name="Int. J. Syst. Evol. Microbiol.">
        <title>Complete genome sequence of Corynebacterium casei LMG S-19264T (=DSM 44701T), isolated from a smear-ripened cheese.</title>
        <authorList>
            <consortium name="US DOE Joint Genome Institute (JGI-PGF)"/>
            <person name="Walter F."/>
            <person name="Albersmeier A."/>
            <person name="Kalinowski J."/>
            <person name="Ruckert C."/>
        </authorList>
    </citation>
    <scope>NUCLEOTIDE SEQUENCE</scope>
    <source>
        <strain evidence="4">JCM 4477</strain>
    </source>
</reference>
<comment type="caution">
    <text evidence="4">The sequence shown here is derived from an EMBL/GenBank/DDBJ whole genome shotgun (WGS) entry which is preliminary data.</text>
</comment>
<dbReference type="PANTHER" id="PTHR43674">
    <property type="entry name" value="NITRILASE C965.09-RELATED"/>
    <property type="match status" value="1"/>
</dbReference>
<dbReference type="GO" id="GO:0016811">
    <property type="term" value="F:hydrolase activity, acting on carbon-nitrogen (but not peptide) bonds, in linear amides"/>
    <property type="evidence" value="ECO:0007669"/>
    <property type="project" value="TreeGrafter"/>
</dbReference>
<evidence type="ECO:0000256" key="2">
    <source>
        <dbReference type="SAM" id="MobiDB-lite"/>
    </source>
</evidence>
<dbReference type="PROSITE" id="PS50263">
    <property type="entry name" value="CN_HYDROLASE"/>
    <property type="match status" value="1"/>
</dbReference>
<dbReference type="PANTHER" id="PTHR43674:SF2">
    <property type="entry name" value="BETA-UREIDOPROPIONASE"/>
    <property type="match status" value="1"/>
</dbReference>
<reference evidence="4" key="2">
    <citation type="submission" date="2020-09" db="EMBL/GenBank/DDBJ databases">
        <authorList>
            <person name="Sun Q."/>
            <person name="Ohkuma M."/>
        </authorList>
    </citation>
    <scope>NUCLEOTIDE SEQUENCE</scope>
    <source>
        <strain evidence="4">JCM 4477</strain>
    </source>
</reference>
<organism evidence="4 5">
    <name type="scientific">Streptomyces fumanus</name>
    <dbReference type="NCBI Taxonomy" id="67302"/>
    <lineage>
        <taxon>Bacteria</taxon>
        <taxon>Bacillati</taxon>
        <taxon>Actinomycetota</taxon>
        <taxon>Actinomycetes</taxon>
        <taxon>Kitasatosporales</taxon>
        <taxon>Streptomycetaceae</taxon>
        <taxon>Streptomyces</taxon>
    </lineage>
</organism>
<protein>
    <submittedName>
        <fullName evidence="4">Carbon-nitrogen hydrolase</fullName>
    </submittedName>
</protein>
<feature type="region of interest" description="Disordered" evidence="2">
    <location>
        <begin position="1"/>
        <end position="26"/>
    </location>
</feature>
<keyword evidence="5" id="KW-1185">Reference proteome</keyword>
<dbReference type="InterPro" id="IPR050345">
    <property type="entry name" value="Aliph_Amidase/BUP"/>
</dbReference>
<feature type="compositionally biased region" description="Basic and acidic residues" evidence="2">
    <location>
        <begin position="14"/>
        <end position="26"/>
    </location>
</feature>
<dbReference type="InterPro" id="IPR003010">
    <property type="entry name" value="C-N_Hydrolase"/>
</dbReference>
<dbReference type="SUPFAM" id="SSF56317">
    <property type="entry name" value="Carbon-nitrogen hydrolase"/>
    <property type="match status" value="1"/>
</dbReference>
<dbReference type="Pfam" id="PF00795">
    <property type="entry name" value="CN_hydrolase"/>
    <property type="match status" value="1"/>
</dbReference>
<dbReference type="EMBL" id="BNBI01000003">
    <property type="protein sequence ID" value="GHE94704.1"/>
    <property type="molecule type" value="Genomic_DNA"/>
</dbReference>
<proteinExistence type="predicted"/>
<keyword evidence="1 4" id="KW-0378">Hydrolase</keyword>